<dbReference type="OrthoDB" id="2136082at2759"/>
<evidence type="ECO:0000313" key="4">
    <source>
        <dbReference type="Ensembl" id="ENSHBUP00000030382.1"/>
    </source>
</evidence>
<dbReference type="Gene3D" id="1.20.5.190">
    <property type="match status" value="1"/>
</dbReference>
<name>A0A3Q2WVJ5_HAPBU</name>
<dbReference type="Pfam" id="PF00612">
    <property type="entry name" value="IQ"/>
    <property type="match status" value="1"/>
</dbReference>
<dbReference type="GeneTree" id="ENSGT00940000163679"/>
<feature type="region of interest" description="Disordered" evidence="3">
    <location>
        <begin position="481"/>
        <end position="531"/>
    </location>
</feature>
<dbReference type="InterPro" id="IPR000048">
    <property type="entry name" value="IQ_motif_EF-hand-BS"/>
</dbReference>
<evidence type="ECO:0000256" key="3">
    <source>
        <dbReference type="SAM" id="MobiDB-lite"/>
    </source>
</evidence>
<feature type="compositionally biased region" description="Acidic residues" evidence="3">
    <location>
        <begin position="688"/>
        <end position="702"/>
    </location>
</feature>
<feature type="compositionally biased region" description="Acidic residues" evidence="3">
    <location>
        <begin position="517"/>
        <end position="530"/>
    </location>
</feature>
<dbReference type="PANTHER" id="PTHR22590">
    <property type="entry name" value="MYOSIN MOTOR DOMAIN-CONTAINING PROTEIN"/>
    <property type="match status" value="1"/>
</dbReference>
<feature type="region of interest" description="Disordered" evidence="3">
    <location>
        <begin position="628"/>
        <end position="713"/>
    </location>
</feature>
<organism evidence="4 5">
    <name type="scientific">Haplochromis burtoni</name>
    <name type="common">Burton's mouthbrooder</name>
    <name type="synonym">Chromis burtoni</name>
    <dbReference type="NCBI Taxonomy" id="8153"/>
    <lineage>
        <taxon>Eukaryota</taxon>
        <taxon>Metazoa</taxon>
        <taxon>Chordata</taxon>
        <taxon>Craniata</taxon>
        <taxon>Vertebrata</taxon>
        <taxon>Euteleostomi</taxon>
        <taxon>Actinopterygii</taxon>
        <taxon>Neopterygii</taxon>
        <taxon>Teleostei</taxon>
        <taxon>Neoteleostei</taxon>
        <taxon>Acanthomorphata</taxon>
        <taxon>Ovalentaria</taxon>
        <taxon>Cichlomorphae</taxon>
        <taxon>Cichliformes</taxon>
        <taxon>Cichlidae</taxon>
        <taxon>African cichlids</taxon>
        <taxon>Pseudocrenilabrinae</taxon>
        <taxon>Haplochromini</taxon>
        <taxon>Haplochromis</taxon>
    </lineage>
</organism>
<feature type="region of interest" description="Disordered" evidence="3">
    <location>
        <begin position="1"/>
        <end position="59"/>
    </location>
</feature>
<dbReference type="GeneID" id="102313030"/>
<evidence type="ECO:0000313" key="5">
    <source>
        <dbReference type="Proteomes" id="UP000264840"/>
    </source>
</evidence>
<dbReference type="STRING" id="8153.ENSHBUP00000030382"/>
<dbReference type="CTD" id="23288"/>
<sequence>MFSANAKTSFQASDVQTDEDYEELVEDGFSLPADVPVKKTKKKVSSGKPPPSPGSPYLTSLNVNHRRAAVGAWRLPRASLGDTRLDTPGETGPARLTSLSNGLDVSQTLRSECDATPELLMQTLSTRKSKHLRSASNGLTLVTSDFMKKEDMYDEIIHLKKSLHEQKSDNQQMKAKIRRLEEDNAKREKQIESLLDPTKGSEYTRSLVDRKREGSVVINGLRQRILKLEQQCREKENALSKLQSELRATNLEELKIRVKSYFEEIQRLRMLLEAAEKSCRAESKCSQRQQKALSFTVHRLTENLEQLQQENVALREELNTDSPAGGAKDYREWSKQRLLRRLLEVEKRLEDSKRHAQSPKSAILLDKEVQITLTESLAFTMATEAVVSGGTLTDEREEVSELRERLSQLEEEKMALEELLSSRDDELKQLKAEREKLEKATKQWKAEQKKLHDEERRQHKQELKQLRTRIQTLEEENSKLAQAELSSLPPTLAEETQGSTGVREGEERDTGSKEEAEGGEESVTDDGEKEEMEKAALDIQICWREHRNRDTVMLQSALRGHLFRDSQLKELPEDALNQVEKSSNFSDEASSVGDTLDDDALTMIQSACRGHLARCSLAQGRSVPSLMENNFPTLAPRGSALPHPPSKKDAASLSDDGEEEGVKKNSRPASNISASRKTLTKAQSESRDIDEDAAFYSDDSDDIIVSPSRPSRS</sequence>
<feature type="compositionally biased region" description="Basic and acidic residues" evidence="3">
    <location>
        <begin position="503"/>
        <end position="516"/>
    </location>
</feature>
<reference evidence="4" key="1">
    <citation type="submission" date="2025-08" db="UniProtKB">
        <authorList>
            <consortium name="Ensembl"/>
        </authorList>
    </citation>
    <scope>IDENTIFICATION</scope>
</reference>
<feature type="compositionally biased region" description="Polar residues" evidence="3">
    <location>
        <begin position="484"/>
        <end position="500"/>
    </location>
</feature>
<dbReference type="PROSITE" id="PS50096">
    <property type="entry name" value="IQ"/>
    <property type="match status" value="2"/>
</dbReference>
<evidence type="ECO:0000256" key="2">
    <source>
        <dbReference type="SAM" id="Coils"/>
    </source>
</evidence>
<keyword evidence="5" id="KW-1185">Reference proteome</keyword>
<feature type="region of interest" description="Disordered" evidence="3">
    <location>
        <begin position="439"/>
        <end position="460"/>
    </location>
</feature>
<feature type="coiled-coil region" evidence="2">
    <location>
        <begin position="218"/>
        <end position="355"/>
    </location>
</feature>
<keyword evidence="1" id="KW-0677">Repeat</keyword>
<feature type="compositionally biased region" description="Polar residues" evidence="3">
    <location>
        <begin position="1"/>
        <end position="15"/>
    </location>
</feature>
<dbReference type="PANTHER" id="PTHR22590:SF3">
    <property type="entry name" value="IQ DOMAIN-CONTAINING PROTEIN E"/>
    <property type="match status" value="1"/>
</dbReference>
<dbReference type="Ensembl" id="ENSHBUT00000021300.1">
    <property type="protein sequence ID" value="ENSHBUP00000030382.1"/>
    <property type="gene ID" value="ENSHBUG00000015341.1"/>
</dbReference>
<dbReference type="AlphaFoldDB" id="A0A3Q2WVJ5"/>
<feature type="coiled-coil region" evidence="2">
    <location>
        <begin position="163"/>
        <end position="190"/>
    </location>
</feature>
<protein>
    <submittedName>
        <fullName evidence="4">IQ motif containing E</fullName>
    </submittedName>
</protein>
<dbReference type="RefSeq" id="XP_005946210.1">
    <property type="nucleotide sequence ID" value="XM_005946148.3"/>
</dbReference>
<feature type="compositionally biased region" description="Acidic residues" evidence="3">
    <location>
        <begin position="16"/>
        <end position="26"/>
    </location>
</feature>
<dbReference type="InterPro" id="IPR052318">
    <property type="entry name" value="CellDiv_DevSignal_Domain"/>
</dbReference>
<accession>A0A3Q2WVJ5</accession>
<reference evidence="4" key="2">
    <citation type="submission" date="2025-09" db="UniProtKB">
        <authorList>
            <consortium name="Ensembl"/>
        </authorList>
    </citation>
    <scope>IDENTIFICATION</scope>
</reference>
<dbReference type="Proteomes" id="UP000264840">
    <property type="component" value="Unplaced"/>
</dbReference>
<feature type="compositionally biased region" description="Polar residues" evidence="3">
    <location>
        <begin position="667"/>
        <end position="683"/>
    </location>
</feature>
<evidence type="ECO:0000256" key="1">
    <source>
        <dbReference type="ARBA" id="ARBA00022737"/>
    </source>
</evidence>
<keyword evidence="2" id="KW-0175">Coiled coil</keyword>
<proteinExistence type="predicted"/>
<dbReference type="OMA" id="TLISKCQ"/>
<feature type="compositionally biased region" description="Low complexity" evidence="3">
    <location>
        <begin position="703"/>
        <end position="713"/>
    </location>
</feature>